<dbReference type="PRINTS" id="PR00778">
    <property type="entry name" value="HTHARSR"/>
</dbReference>
<name>A0ABW1DNJ6_9DEIO</name>
<dbReference type="NCBIfam" id="NF033788">
    <property type="entry name" value="HTH_metalloreg"/>
    <property type="match status" value="1"/>
</dbReference>
<dbReference type="RefSeq" id="WP_083847434.1">
    <property type="nucleotide sequence ID" value="NZ_JBHSOH010000031.1"/>
</dbReference>
<dbReference type="InterPro" id="IPR018334">
    <property type="entry name" value="ArsR_HTH"/>
</dbReference>
<sequence length="131" mass="14185">MTVGIARYNAGLAAVYAEDTCETSCLHPQAVAAARVALPDETSVARATILLKLMGDANRLKILSALTRGELCVCDLAAVIRLSESATSHQLRLLRIGRGVASRKEGRTVYYRLLDQHVTTLIANVLDHARE</sequence>
<dbReference type="CDD" id="cd00090">
    <property type="entry name" value="HTH_ARSR"/>
    <property type="match status" value="1"/>
</dbReference>
<evidence type="ECO:0000259" key="4">
    <source>
        <dbReference type="PROSITE" id="PS50987"/>
    </source>
</evidence>
<dbReference type="PROSITE" id="PS50987">
    <property type="entry name" value="HTH_ARSR_2"/>
    <property type="match status" value="1"/>
</dbReference>
<keyword evidence="6" id="KW-1185">Reference proteome</keyword>
<organism evidence="5 6">
    <name type="scientific">Deinococcus petrolearius</name>
    <dbReference type="NCBI Taxonomy" id="1751295"/>
    <lineage>
        <taxon>Bacteria</taxon>
        <taxon>Thermotogati</taxon>
        <taxon>Deinococcota</taxon>
        <taxon>Deinococci</taxon>
        <taxon>Deinococcales</taxon>
        <taxon>Deinococcaceae</taxon>
        <taxon>Deinococcus</taxon>
    </lineage>
</organism>
<accession>A0ABW1DNJ6</accession>
<dbReference type="InterPro" id="IPR036388">
    <property type="entry name" value="WH-like_DNA-bd_sf"/>
</dbReference>
<dbReference type="InterPro" id="IPR001845">
    <property type="entry name" value="HTH_ArsR_DNA-bd_dom"/>
</dbReference>
<dbReference type="Proteomes" id="UP001595979">
    <property type="component" value="Unassembled WGS sequence"/>
</dbReference>
<dbReference type="InterPro" id="IPR051011">
    <property type="entry name" value="Metal_resp_trans_reg"/>
</dbReference>
<proteinExistence type="predicted"/>
<protein>
    <submittedName>
        <fullName evidence="5">ArsR/SmtB family transcription factor</fullName>
    </submittedName>
</protein>
<evidence type="ECO:0000256" key="1">
    <source>
        <dbReference type="ARBA" id="ARBA00023015"/>
    </source>
</evidence>
<dbReference type="Gene3D" id="1.10.10.10">
    <property type="entry name" value="Winged helix-like DNA-binding domain superfamily/Winged helix DNA-binding domain"/>
    <property type="match status" value="1"/>
</dbReference>
<dbReference type="SUPFAM" id="SSF46785">
    <property type="entry name" value="Winged helix' DNA-binding domain"/>
    <property type="match status" value="1"/>
</dbReference>
<evidence type="ECO:0000313" key="5">
    <source>
        <dbReference type="EMBL" id="MFC5849700.1"/>
    </source>
</evidence>
<keyword evidence="3" id="KW-0804">Transcription</keyword>
<dbReference type="InterPro" id="IPR036390">
    <property type="entry name" value="WH_DNA-bd_sf"/>
</dbReference>
<feature type="domain" description="HTH arsR-type" evidence="4">
    <location>
        <begin position="39"/>
        <end position="131"/>
    </location>
</feature>
<dbReference type="EMBL" id="JBHSOH010000031">
    <property type="protein sequence ID" value="MFC5849700.1"/>
    <property type="molecule type" value="Genomic_DNA"/>
</dbReference>
<dbReference type="SMART" id="SM00418">
    <property type="entry name" value="HTH_ARSR"/>
    <property type="match status" value="1"/>
</dbReference>
<dbReference type="PROSITE" id="PS00846">
    <property type="entry name" value="HTH_ARSR_1"/>
    <property type="match status" value="1"/>
</dbReference>
<keyword evidence="2" id="KW-0238">DNA-binding</keyword>
<keyword evidence="1" id="KW-0805">Transcription regulation</keyword>
<evidence type="ECO:0000256" key="2">
    <source>
        <dbReference type="ARBA" id="ARBA00023125"/>
    </source>
</evidence>
<dbReference type="InterPro" id="IPR011991">
    <property type="entry name" value="ArsR-like_HTH"/>
</dbReference>
<comment type="caution">
    <text evidence="5">The sequence shown here is derived from an EMBL/GenBank/DDBJ whole genome shotgun (WGS) entry which is preliminary data.</text>
</comment>
<evidence type="ECO:0000313" key="6">
    <source>
        <dbReference type="Proteomes" id="UP001595979"/>
    </source>
</evidence>
<evidence type="ECO:0000256" key="3">
    <source>
        <dbReference type="ARBA" id="ARBA00023163"/>
    </source>
</evidence>
<dbReference type="Pfam" id="PF01022">
    <property type="entry name" value="HTH_5"/>
    <property type="match status" value="1"/>
</dbReference>
<dbReference type="PANTHER" id="PTHR43132">
    <property type="entry name" value="ARSENICAL RESISTANCE OPERON REPRESSOR ARSR-RELATED"/>
    <property type="match status" value="1"/>
</dbReference>
<reference evidence="6" key="1">
    <citation type="journal article" date="2019" name="Int. J. Syst. Evol. Microbiol.">
        <title>The Global Catalogue of Microorganisms (GCM) 10K type strain sequencing project: providing services to taxonomists for standard genome sequencing and annotation.</title>
        <authorList>
            <consortium name="The Broad Institute Genomics Platform"/>
            <consortium name="The Broad Institute Genome Sequencing Center for Infectious Disease"/>
            <person name="Wu L."/>
            <person name="Ma J."/>
        </authorList>
    </citation>
    <scope>NUCLEOTIDE SEQUENCE [LARGE SCALE GENOMIC DNA]</scope>
    <source>
        <strain evidence="6">CGMCC 1.15053</strain>
    </source>
</reference>
<dbReference type="PANTHER" id="PTHR43132:SF6">
    <property type="entry name" value="HTH-TYPE TRANSCRIPTIONAL REPRESSOR CZRA"/>
    <property type="match status" value="1"/>
</dbReference>
<gene>
    <name evidence="5" type="ORF">ACFPQ6_15450</name>
</gene>